<dbReference type="InterPro" id="IPR051604">
    <property type="entry name" value="Ergot_Alk_Oxidoreductase"/>
</dbReference>
<dbReference type="PANTHER" id="PTHR43162:SF1">
    <property type="entry name" value="PRESTALK A DIFFERENTIATION PROTEIN A"/>
    <property type="match status" value="1"/>
</dbReference>
<dbReference type="SUPFAM" id="SSF51735">
    <property type="entry name" value="NAD(P)-binding Rossmann-fold domains"/>
    <property type="match status" value="1"/>
</dbReference>
<evidence type="ECO:0000259" key="1">
    <source>
        <dbReference type="Pfam" id="PF05368"/>
    </source>
</evidence>
<dbReference type="PANTHER" id="PTHR43162">
    <property type="match status" value="1"/>
</dbReference>
<accession>A0A6J7GIA8</accession>
<dbReference type="AlphaFoldDB" id="A0A6J7GIA8"/>
<sequence length="303" mass="32606">MKKIPPILFPTGDDGASAGRVLVVGASGPTGGAVVRALSGRGAIVRGIARSDVGEQQARKAGADEVVRADLRHPDDLRTAMAGVESAFYFSPRAVPDEAALGRAFIKAAEESGVSRIVVISMINSHAPIPNHQESLQVEEALARTSLSSVILQPAMFMQTLPHLDRISELGWVGRPYPIDVPLAWVDFNDVAEIAATSLLTSSMDNGTFELCSGGMLTIAEIGGLMSEALGSTIESREITLEEWAAVRGEDFSSPYRRECYAEMFDYFSKYGFKGGNSLVANMLLGRSPVTWPEYLVRTKQAR</sequence>
<protein>
    <submittedName>
        <fullName evidence="2">Unannotated protein</fullName>
    </submittedName>
</protein>
<feature type="domain" description="NmrA-like" evidence="1">
    <location>
        <begin position="19"/>
        <end position="274"/>
    </location>
</feature>
<proteinExistence type="predicted"/>
<name>A0A6J7GIA8_9ZZZZ</name>
<dbReference type="Pfam" id="PF05368">
    <property type="entry name" value="NmrA"/>
    <property type="match status" value="1"/>
</dbReference>
<reference evidence="2" key="1">
    <citation type="submission" date="2020-05" db="EMBL/GenBank/DDBJ databases">
        <authorList>
            <person name="Chiriac C."/>
            <person name="Salcher M."/>
            <person name="Ghai R."/>
            <person name="Kavagutti S V."/>
        </authorList>
    </citation>
    <scope>NUCLEOTIDE SEQUENCE</scope>
</reference>
<dbReference type="InterPro" id="IPR008030">
    <property type="entry name" value="NmrA-like"/>
</dbReference>
<dbReference type="Gene3D" id="3.90.25.10">
    <property type="entry name" value="UDP-galactose 4-epimerase, domain 1"/>
    <property type="match status" value="1"/>
</dbReference>
<organism evidence="2">
    <name type="scientific">freshwater metagenome</name>
    <dbReference type="NCBI Taxonomy" id="449393"/>
    <lineage>
        <taxon>unclassified sequences</taxon>
        <taxon>metagenomes</taxon>
        <taxon>ecological metagenomes</taxon>
    </lineage>
</organism>
<dbReference type="InterPro" id="IPR036291">
    <property type="entry name" value="NAD(P)-bd_dom_sf"/>
</dbReference>
<gene>
    <name evidence="2" type="ORF">UFOPK3610_00337</name>
</gene>
<dbReference type="Gene3D" id="3.40.50.720">
    <property type="entry name" value="NAD(P)-binding Rossmann-like Domain"/>
    <property type="match status" value="1"/>
</dbReference>
<dbReference type="EMBL" id="CAFBMR010000006">
    <property type="protein sequence ID" value="CAB4904625.1"/>
    <property type="molecule type" value="Genomic_DNA"/>
</dbReference>
<evidence type="ECO:0000313" key="2">
    <source>
        <dbReference type="EMBL" id="CAB4904625.1"/>
    </source>
</evidence>